<keyword evidence="2" id="KW-0503">Monooxygenase</keyword>
<gene>
    <name evidence="2" type="ORF">V3330_17275</name>
</gene>
<dbReference type="EMBL" id="JAZHOG010000013">
    <property type="protein sequence ID" value="MEJ8569381.1"/>
    <property type="molecule type" value="Genomic_DNA"/>
</dbReference>
<reference evidence="2 3" key="1">
    <citation type="submission" date="2024-02" db="EMBL/GenBank/DDBJ databases">
        <title>A novel Wenzhouxiangellaceae bacterium, isolated from coastal sediments.</title>
        <authorList>
            <person name="Du Z.-J."/>
            <person name="Ye Y.-Q."/>
            <person name="Zhang X.-Y."/>
        </authorList>
    </citation>
    <scope>NUCLEOTIDE SEQUENCE [LARGE SCALE GENOMIC DNA]</scope>
    <source>
        <strain evidence="2 3">CH-27</strain>
    </source>
</reference>
<dbReference type="Proteomes" id="UP001359886">
    <property type="component" value="Unassembled WGS sequence"/>
</dbReference>
<dbReference type="RefSeq" id="WP_354696703.1">
    <property type="nucleotide sequence ID" value="NZ_JAZHOG010000013.1"/>
</dbReference>
<keyword evidence="2" id="KW-0560">Oxidoreductase</keyword>
<dbReference type="Gene3D" id="3.30.70.100">
    <property type="match status" value="1"/>
</dbReference>
<comment type="caution">
    <text evidence="2">The sequence shown here is derived from an EMBL/GenBank/DDBJ whole genome shotgun (WGS) entry which is preliminary data.</text>
</comment>
<protein>
    <submittedName>
        <fullName evidence="2">Antibiotic biosynthesis monooxygenase</fullName>
    </submittedName>
</protein>
<evidence type="ECO:0000313" key="3">
    <source>
        <dbReference type="Proteomes" id="UP001359886"/>
    </source>
</evidence>
<organism evidence="2 3">
    <name type="scientific">Elongatibacter sediminis</name>
    <dbReference type="NCBI Taxonomy" id="3119006"/>
    <lineage>
        <taxon>Bacteria</taxon>
        <taxon>Pseudomonadati</taxon>
        <taxon>Pseudomonadota</taxon>
        <taxon>Gammaproteobacteria</taxon>
        <taxon>Chromatiales</taxon>
        <taxon>Wenzhouxiangellaceae</taxon>
        <taxon>Elongatibacter</taxon>
    </lineage>
</organism>
<name>A0AAW9RPB5_9GAMM</name>
<dbReference type="AlphaFoldDB" id="A0AAW9RPB5"/>
<dbReference type="Pfam" id="PF03992">
    <property type="entry name" value="ABM"/>
    <property type="match status" value="1"/>
</dbReference>
<proteinExistence type="predicted"/>
<evidence type="ECO:0000313" key="2">
    <source>
        <dbReference type="EMBL" id="MEJ8569381.1"/>
    </source>
</evidence>
<dbReference type="GO" id="GO:0004497">
    <property type="term" value="F:monooxygenase activity"/>
    <property type="evidence" value="ECO:0007669"/>
    <property type="project" value="UniProtKB-KW"/>
</dbReference>
<dbReference type="InterPro" id="IPR011008">
    <property type="entry name" value="Dimeric_a/b-barrel"/>
</dbReference>
<feature type="domain" description="ABM" evidence="1">
    <location>
        <begin position="35"/>
        <end position="76"/>
    </location>
</feature>
<evidence type="ECO:0000259" key="1">
    <source>
        <dbReference type="Pfam" id="PF03992"/>
    </source>
</evidence>
<accession>A0AAW9RPB5</accession>
<keyword evidence="3" id="KW-1185">Reference proteome</keyword>
<dbReference type="InterPro" id="IPR007138">
    <property type="entry name" value="ABM_dom"/>
</dbReference>
<sequence>MNTESNFQSIWTYEIDGRYRTEFLVAYGSTGSWVELFRQCAGYIGTELKQDTANPDRFLTIDRWQSQSTFAAMKQTIGDAYRELDARCEAYTLSEHHVGFFADC</sequence>
<dbReference type="SUPFAM" id="SSF54909">
    <property type="entry name" value="Dimeric alpha+beta barrel"/>
    <property type="match status" value="1"/>
</dbReference>